<dbReference type="KEGG" id="dpp:DICPUDRAFT_158169"/>
<sequence length="88" mass="10078">MSVDTIAEDEVNRATANLQISSAIIVANRCQDPVKKKIVRDGILLNKNFKWSVFYQDQNRGLYSTIGMVHLEGVFGSRIRCHHRIYQV</sequence>
<dbReference type="InParanoid" id="F1A101"/>
<dbReference type="Proteomes" id="UP000001064">
    <property type="component" value="Unassembled WGS sequence"/>
</dbReference>
<evidence type="ECO:0000313" key="1">
    <source>
        <dbReference type="EMBL" id="EGC30133.1"/>
    </source>
</evidence>
<name>F1A101_DICPU</name>
<gene>
    <name evidence="1" type="ORF">DICPUDRAFT_158169</name>
</gene>
<keyword evidence="2" id="KW-1185">Reference proteome</keyword>
<accession>F1A101</accession>
<reference evidence="2" key="1">
    <citation type="journal article" date="2011" name="Genome Biol.">
        <title>Comparative genomics of the social amoebae Dictyostelium discoideum and Dictyostelium purpureum.</title>
        <authorList>
            <consortium name="US DOE Joint Genome Institute (JGI-PGF)"/>
            <person name="Sucgang R."/>
            <person name="Kuo A."/>
            <person name="Tian X."/>
            <person name="Salerno W."/>
            <person name="Parikh A."/>
            <person name="Feasley C.L."/>
            <person name="Dalin E."/>
            <person name="Tu H."/>
            <person name="Huang E."/>
            <person name="Barry K."/>
            <person name="Lindquist E."/>
            <person name="Shapiro H."/>
            <person name="Bruce D."/>
            <person name="Schmutz J."/>
            <person name="Salamov A."/>
            <person name="Fey P."/>
            <person name="Gaudet P."/>
            <person name="Anjard C."/>
            <person name="Babu M.M."/>
            <person name="Basu S."/>
            <person name="Bushmanova Y."/>
            <person name="van der Wel H."/>
            <person name="Katoh-Kurasawa M."/>
            <person name="Dinh C."/>
            <person name="Coutinho P.M."/>
            <person name="Saito T."/>
            <person name="Elias M."/>
            <person name="Schaap P."/>
            <person name="Kay R.R."/>
            <person name="Henrissat B."/>
            <person name="Eichinger L."/>
            <person name="Rivero F."/>
            <person name="Putnam N.H."/>
            <person name="West C.M."/>
            <person name="Loomis W.F."/>
            <person name="Chisholm R.L."/>
            <person name="Shaulsky G."/>
            <person name="Strassmann J.E."/>
            <person name="Queller D.C."/>
            <person name="Kuspa A."/>
            <person name="Grigoriev I.V."/>
        </authorList>
    </citation>
    <scope>NUCLEOTIDE SEQUENCE [LARGE SCALE GENOMIC DNA]</scope>
    <source>
        <strain evidence="2">QSDP1</strain>
    </source>
</reference>
<dbReference type="AlphaFoldDB" id="F1A101"/>
<dbReference type="VEuPathDB" id="AmoebaDB:DICPUDRAFT_158169"/>
<organism evidence="1 2">
    <name type="scientific">Dictyostelium purpureum</name>
    <name type="common">Slime mold</name>
    <dbReference type="NCBI Taxonomy" id="5786"/>
    <lineage>
        <taxon>Eukaryota</taxon>
        <taxon>Amoebozoa</taxon>
        <taxon>Evosea</taxon>
        <taxon>Eumycetozoa</taxon>
        <taxon>Dictyostelia</taxon>
        <taxon>Dictyosteliales</taxon>
        <taxon>Dictyosteliaceae</taxon>
        <taxon>Dictyostelium</taxon>
    </lineage>
</organism>
<dbReference type="RefSeq" id="XP_003293341.1">
    <property type="nucleotide sequence ID" value="XM_003293293.1"/>
</dbReference>
<proteinExistence type="predicted"/>
<dbReference type="GeneID" id="10511119"/>
<protein>
    <submittedName>
        <fullName evidence="1">Uncharacterized protein</fullName>
    </submittedName>
</protein>
<evidence type="ECO:0000313" key="2">
    <source>
        <dbReference type="Proteomes" id="UP000001064"/>
    </source>
</evidence>
<dbReference type="EMBL" id="GL871355">
    <property type="protein sequence ID" value="EGC30133.1"/>
    <property type="molecule type" value="Genomic_DNA"/>
</dbReference>